<dbReference type="EMBL" id="WIUZ02000018">
    <property type="protein sequence ID" value="KAF9779718.1"/>
    <property type="molecule type" value="Genomic_DNA"/>
</dbReference>
<protein>
    <submittedName>
        <fullName evidence="5">PUA-like domain-containing protein</fullName>
    </submittedName>
</protein>
<dbReference type="PANTHER" id="PTHR14140">
    <property type="entry name" value="E3 UBIQUITIN-PROTEIN LIGASE UHRF-RELATED"/>
    <property type="match status" value="1"/>
</dbReference>
<keyword evidence="1 2" id="KW-0539">Nucleus</keyword>
<dbReference type="GO" id="GO:0044027">
    <property type="term" value="P:negative regulation of gene expression via chromosomal CpG island methylation"/>
    <property type="evidence" value="ECO:0007669"/>
    <property type="project" value="TreeGrafter"/>
</dbReference>
<dbReference type="InterPro" id="IPR015947">
    <property type="entry name" value="PUA-like_sf"/>
</dbReference>
<name>A0A9P6L1Y7_9AGAM</name>
<dbReference type="Proteomes" id="UP000736335">
    <property type="component" value="Unassembled WGS sequence"/>
</dbReference>
<feature type="compositionally biased region" description="Acidic residues" evidence="3">
    <location>
        <begin position="271"/>
        <end position="284"/>
    </location>
</feature>
<dbReference type="GO" id="GO:0016567">
    <property type="term" value="P:protein ubiquitination"/>
    <property type="evidence" value="ECO:0007669"/>
    <property type="project" value="TreeGrafter"/>
</dbReference>
<dbReference type="OrthoDB" id="2270193at2759"/>
<dbReference type="GO" id="GO:0061630">
    <property type="term" value="F:ubiquitin protein ligase activity"/>
    <property type="evidence" value="ECO:0007669"/>
    <property type="project" value="TreeGrafter"/>
</dbReference>
<evidence type="ECO:0000313" key="6">
    <source>
        <dbReference type="Proteomes" id="UP000736335"/>
    </source>
</evidence>
<dbReference type="Pfam" id="PF02182">
    <property type="entry name" value="SAD_SRA"/>
    <property type="match status" value="1"/>
</dbReference>
<reference evidence="5" key="2">
    <citation type="submission" date="2020-11" db="EMBL/GenBank/DDBJ databases">
        <authorList>
            <consortium name="DOE Joint Genome Institute"/>
            <person name="Kuo A."/>
            <person name="Miyauchi S."/>
            <person name="Kiss E."/>
            <person name="Drula E."/>
            <person name="Kohler A."/>
            <person name="Sanchez-Garcia M."/>
            <person name="Andreopoulos B."/>
            <person name="Barry K.W."/>
            <person name="Bonito G."/>
            <person name="Buee M."/>
            <person name="Carver A."/>
            <person name="Chen C."/>
            <person name="Cichocki N."/>
            <person name="Clum A."/>
            <person name="Culley D."/>
            <person name="Crous P.W."/>
            <person name="Fauchery L."/>
            <person name="Girlanda M."/>
            <person name="Hayes R."/>
            <person name="Keri Z."/>
            <person name="Labutti K."/>
            <person name="Lipzen A."/>
            <person name="Lombard V."/>
            <person name="Magnuson J."/>
            <person name="Maillard F."/>
            <person name="Morin E."/>
            <person name="Murat C."/>
            <person name="Nolan M."/>
            <person name="Ohm R."/>
            <person name="Pangilinan J."/>
            <person name="Pereira M."/>
            <person name="Perotto S."/>
            <person name="Peter M."/>
            <person name="Riley R."/>
            <person name="Sitrit Y."/>
            <person name="Stielow B."/>
            <person name="Szollosi G."/>
            <person name="Zifcakova L."/>
            <person name="Stursova M."/>
            <person name="Spatafora J.W."/>
            <person name="Tedersoo L."/>
            <person name="Vaario L.-M."/>
            <person name="Yamada A."/>
            <person name="Yan M."/>
            <person name="Wang P."/>
            <person name="Xu J."/>
            <person name="Bruns T."/>
            <person name="Baldrian P."/>
            <person name="Vilgalys R."/>
            <person name="Henrissat B."/>
            <person name="Grigoriev I.V."/>
            <person name="Hibbett D."/>
            <person name="Nagy L.G."/>
            <person name="Martin F.M."/>
        </authorList>
    </citation>
    <scope>NUCLEOTIDE SEQUENCE</scope>
    <source>
        <strain evidence="5">UH-Tt-Lm1</strain>
    </source>
</reference>
<dbReference type="PANTHER" id="PTHR14140:SF27">
    <property type="entry name" value="OS04G0289800 PROTEIN"/>
    <property type="match status" value="1"/>
</dbReference>
<evidence type="ECO:0000259" key="4">
    <source>
        <dbReference type="PROSITE" id="PS51015"/>
    </source>
</evidence>
<accession>A0A9P6L1Y7</accession>
<gene>
    <name evidence="5" type="ORF">BJ322DRAFT_1101618</name>
</gene>
<evidence type="ECO:0000256" key="1">
    <source>
        <dbReference type="ARBA" id="ARBA00023242"/>
    </source>
</evidence>
<reference evidence="5" key="1">
    <citation type="journal article" date="2020" name="Nat. Commun.">
        <title>Large-scale genome sequencing of mycorrhizal fungi provides insights into the early evolution of symbiotic traits.</title>
        <authorList>
            <person name="Miyauchi S."/>
            <person name="Kiss E."/>
            <person name="Kuo A."/>
            <person name="Drula E."/>
            <person name="Kohler A."/>
            <person name="Sanchez-Garcia M."/>
            <person name="Morin E."/>
            <person name="Andreopoulos B."/>
            <person name="Barry K.W."/>
            <person name="Bonito G."/>
            <person name="Buee M."/>
            <person name="Carver A."/>
            <person name="Chen C."/>
            <person name="Cichocki N."/>
            <person name="Clum A."/>
            <person name="Culley D."/>
            <person name="Crous P.W."/>
            <person name="Fauchery L."/>
            <person name="Girlanda M."/>
            <person name="Hayes R.D."/>
            <person name="Keri Z."/>
            <person name="LaButti K."/>
            <person name="Lipzen A."/>
            <person name="Lombard V."/>
            <person name="Magnuson J."/>
            <person name="Maillard F."/>
            <person name="Murat C."/>
            <person name="Nolan M."/>
            <person name="Ohm R.A."/>
            <person name="Pangilinan J."/>
            <person name="Pereira M.F."/>
            <person name="Perotto S."/>
            <person name="Peter M."/>
            <person name="Pfister S."/>
            <person name="Riley R."/>
            <person name="Sitrit Y."/>
            <person name="Stielow J.B."/>
            <person name="Szollosi G."/>
            <person name="Zifcakova L."/>
            <person name="Stursova M."/>
            <person name="Spatafora J.W."/>
            <person name="Tedersoo L."/>
            <person name="Vaario L.M."/>
            <person name="Yamada A."/>
            <person name="Yan M."/>
            <person name="Wang P."/>
            <person name="Xu J."/>
            <person name="Bruns T."/>
            <person name="Baldrian P."/>
            <person name="Vilgalys R."/>
            <person name="Dunand C."/>
            <person name="Henrissat B."/>
            <person name="Grigoriev I.V."/>
            <person name="Hibbett D."/>
            <person name="Nagy L.G."/>
            <person name="Martin F.M."/>
        </authorList>
    </citation>
    <scope>NUCLEOTIDE SEQUENCE</scope>
    <source>
        <strain evidence="5">UH-Tt-Lm1</strain>
    </source>
</reference>
<comment type="caution">
    <text evidence="5">The sequence shown here is derived from an EMBL/GenBank/DDBJ whole genome shotgun (WGS) entry which is preliminary data.</text>
</comment>
<dbReference type="InterPro" id="IPR045134">
    <property type="entry name" value="UHRF1/2-like"/>
</dbReference>
<evidence type="ECO:0000256" key="3">
    <source>
        <dbReference type="SAM" id="MobiDB-lite"/>
    </source>
</evidence>
<comment type="subcellular location">
    <subcellularLocation>
        <location evidence="2">Nucleus</location>
    </subcellularLocation>
</comment>
<dbReference type="Gene3D" id="2.30.280.10">
    <property type="entry name" value="SRA-YDG"/>
    <property type="match status" value="1"/>
</dbReference>
<evidence type="ECO:0000256" key="2">
    <source>
        <dbReference type="PROSITE-ProRule" id="PRU00358"/>
    </source>
</evidence>
<keyword evidence="6" id="KW-1185">Reference proteome</keyword>
<dbReference type="InterPro" id="IPR003105">
    <property type="entry name" value="SRA_YDG"/>
</dbReference>
<dbReference type="PROSITE" id="PS51015">
    <property type="entry name" value="YDG"/>
    <property type="match status" value="1"/>
</dbReference>
<dbReference type="InterPro" id="IPR036987">
    <property type="entry name" value="SRA-YDG_sf"/>
</dbReference>
<dbReference type="GO" id="GO:0005634">
    <property type="term" value="C:nucleus"/>
    <property type="evidence" value="ECO:0007669"/>
    <property type="project" value="UniProtKB-SubCell"/>
</dbReference>
<feature type="region of interest" description="Disordered" evidence="3">
    <location>
        <begin position="259"/>
        <end position="297"/>
    </location>
</feature>
<dbReference type="SUPFAM" id="SSF88697">
    <property type="entry name" value="PUA domain-like"/>
    <property type="match status" value="1"/>
</dbReference>
<dbReference type="AlphaFoldDB" id="A0A9P6L1Y7"/>
<feature type="domain" description="YDG" evidence="4">
    <location>
        <begin position="112"/>
        <end position="255"/>
    </location>
</feature>
<sequence>MPTPYEKSREENIERNRELLTFLGPDELKAYVPPKTTKKDAVNTRAAQDITNTSGVRRSARNAGKTIDYKSEVVQALPELVSAAAKIAMNSERRLVARTLVQRVVWRRKQYGSIPGIEVDEWWPTREACSADAVHAPWVARIAPGKDGAYSICLSGGYEGDVDEGYALDLKGTKTAPPPQNVSFSSPSPSFCVSTETGKPVRVVRGFKNRSQYGPEEGLTSPWYRYDGLYQVISAWTERGLSPGGYLVCKYTFRRLPNQPQIPTRTHDGDSEINEAGDEEENENYEVRSEDVAVDED</sequence>
<evidence type="ECO:0000313" key="5">
    <source>
        <dbReference type="EMBL" id="KAF9779718.1"/>
    </source>
</evidence>
<dbReference type="SMART" id="SM00466">
    <property type="entry name" value="SRA"/>
    <property type="match status" value="1"/>
</dbReference>
<proteinExistence type="predicted"/>
<organism evidence="5 6">
    <name type="scientific">Thelephora terrestris</name>
    <dbReference type="NCBI Taxonomy" id="56493"/>
    <lineage>
        <taxon>Eukaryota</taxon>
        <taxon>Fungi</taxon>
        <taxon>Dikarya</taxon>
        <taxon>Basidiomycota</taxon>
        <taxon>Agaricomycotina</taxon>
        <taxon>Agaricomycetes</taxon>
        <taxon>Thelephorales</taxon>
        <taxon>Thelephoraceae</taxon>
        <taxon>Thelephora</taxon>
    </lineage>
</organism>